<feature type="region of interest" description="Disordered" evidence="1">
    <location>
        <begin position="21"/>
        <end position="77"/>
    </location>
</feature>
<dbReference type="PANTHER" id="PTHR46856">
    <property type="entry name" value="PX DOMAIN-CONTAINING PROTEIN EREL1-RELATED"/>
    <property type="match status" value="1"/>
</dbReference>
<reference evidence="3 4" key="1">
    <citation type="submission" date="2017-11" db="EMBL/GenBank/DDBJ databases">
        <title>De-novo sequencing of pomegranate (Punica granatum L.) genome.</title>
        <authorList>
            <person name="Akparov Z."/>
            <person name="Amiraslanov A."/>
            <person name="Hajiyeva S."/>
            <person name="Abbasov M."/>
            <person name="Kaur K."/>
            <person name="Hamwieh A."/>
            <person name="Solovyev V."/>
            <person name="Salamov A."/>
            <person name="Braich B."/>
            <person name="Kosarev P."/>
            <person name="Mahmoud A."/>
            <person name="Hajiyev E."/>
            <person name="Babayeva S."/>
            <person name="Izzatullayeva V."/>
            <person name="Mammadov A."/>
            <person name="Mammadov A."/>
            <person name="Sharifova S."/>
            <person name="Ojaghi J."/>
            <person name="Eynullazada K."/>
            <person name="Bayramov B."/>
            <person name="Abdulazimova A."/>
            <person name="Shahmuradov I."/>
        </authorList>
    </citation>
    <scope>NUCLEOTIDE SEQUENCE [LARGE SCALE GENOMIC DNA]</scope>
    <source>
        <strain evidence="4">cv. AG2017</strain>
        <tissue evidence="3">Leaf</tissue>
    </source>
</reference>
<accession>A0A2I0HL37</accession>
<proteinExistence type="predicted"/>
<dbReference type="InterPro" id="IPR044588">
    <property type="entry name" value="EREX-like"/>
</dbReference>
<protein>
    <recommendedName>
        <fullName evidence="2">PX domain-containing protein</fullName>
    </recommendedName>
</protein>
<sequence>MDIFTHDLSLFGFNLSDQMMESLSQRHDSPQSSPSTSAALPGPGDDSNPRAAKAAAPASPPPHRHDGKSPLPLGMDWSLPPSKWEGRNTVWPHDPRTGWSYCVTIPSWTILPKSSGSEPVVLKKEFPMKMLPPTPPKKLLRNKSRILLDERRCSLEDWMEKLLSDIDLSRTATVANFLELEAAARSAFHDINEQNSDWNSTTTDVYPSIAFPPASDPSVGAASPSIMSDIGNDSSYEVSELGSPRRAQNISGDFSAETSEHELAGRKDTLKYGVFNKKFTGEDGSNVRGKKVLANTIMVRYQDEEIPSEADSFKPNNHARRLSTESIASDLSSIRASEVSNFGIPNLFASSTLDHPEDSEAVGIVDSVSSVSQMRRDFVIAFPLEERQKLNRMLTTARQRLSTAKTDMEDIIARFNQEVAVRQFLQTK</sequence>
<feature type="non-terminal residue" evidence="3">
    <location>
        <position position="428"/>
    </location>
</feature>
<dbReference type="EMBL" id="PGOL01008132">
    <property type="protein sequence ID" value="PKI32006.1"/>
    <property type="molecule type" value="Genomic_DNA"/>
</dbReference>
<dbReference type="Gene3D" id="3.30.1520.10">
    <property type="entry name" value="Phox-like domain"/>
    <property type="match status" value="1"/>
</dbReference>
<feature type="domain" description="PX" evidence="2">
    <location>
        <begin position="122"/>
        <end position="179"/>
    </location>
</feature>
<comment type="caution">
    <text evidence="3">The sequence shown here is derived from an EMBL/GenBank/DDBJ whole genome shotgun (WGS) entry which is preliminary data.</text>
</comment>
<dbReference type="Pfam" id="PF00787">
    <property type="entry name" value="PX"/>
    <property type="match status" value="1"/>
</dbReference>
<evidence type="ECO:0000256" key="1">
    <source>
        <dbReference type="SAM" id="MobiDB-lite"/>
    </source>
</evidence>
<dbReference type="GO" id="GO:0015031">
    <property type="term" value="P:protein transport"/>
    <property type="evidence" value="ECO:0007669"/>
    <property type="project" value="InterPro"/>
</dbReference>
<gene>
    <name evidence="3" type="ORF">CRG98_047615</name>
</gene>
<evidence type="ECO:0000313" key="4">
    <source>
        <dbReference type="Proteomes" id="UP000233551"/>
    </source>
</evidence>
<dbReference type="Proteomes" id="UP000233551">
    <property type="component" value="Unassembled WGS sequence"/>
</dbReference>
<evidence type="ECO:0000313" key="3">
    <source>
        <dbReference type="EMBL" id="PKI32006.1"/>
    </source>
</evidence>
<dbReference type="AlphaFoldDB" id="A0A2I0HL37"/>
<dbReference type="STRING" id="22663.A0A2I0HL37"/>
<dbReference type="PANTHER" id="PTHR46856:SF3">
    <property type="entry name" value="PX DOMAIN-CONTAINING PROTEIN EREX"/>
    <property type="match status" value="1"/>
</dbReference>
<dbReference type="GO" id="GO:0016020">
    <property type="term" value="C:membrane"/>
    <property type="evidence" value="ECO:0007669"/>
    <property type="project" value="UniProtKB-ARBA"/>
</dbReference>
<dbReference type="InterPro" id="IPR001683">
    <property type="entry name" value="PX_dom"/>
</dbReference>
<dbReference type="SUPFAM" id="SSF64268">
    <property type="entry name" value="PX domain"/>
    <property type="match status" value="1"/>
</dbReference>
<name>A0A2I0HL37_PUNGR</name>
<keyword evidence="4" id="KW-1185">Reference proteome</keyword>
<evidence type="ECO:0000259" key="2">
    <source>
        <dbReference type="Pfam" id="PF00787"/>
    </source>
</evidence>
<organism evidence="3 4">
    <name type="scientific">Punica granatum</name>
    <name type="common">Pomegranate</name>
    <dbReference type="NCBI Taxonomy" id="22663"/>
    <lineage>
        <taxon>Eukaryota</taxon>
        <taxon>Viridiplantae</taxon>
        <taxon>Streptophyta</taxon>
        <taxon>Embryophyta</taxon>
        <taxon>Tracheophyta</taxon>
        <taxon>Spermatophyta</taxon>
        <taxon>Magnoliopsida</taxon>
        <taxon>eudicotyledons</taxon>
        <taxon>Gunneridae</taxon>
        <taxon>Pentapetalae</taxon>
        <taxon>rosids</taxon>
        <taxon>malvids</taxon>
        <taxon>Myrtales</taxon>
        <taxon>Lythraceae</taxon>
        <taxon>Punica</taxon>
    </lineage>
</organism>
<dbReference type="GO" id="GO:0035091">
    <property type="term" value="F:phosphatidylinositol binding"/>
    <property type="evidence" value="ECO:0007669"/>
    <property type="project" value="InterPro"/>
</dbReference>
<dbReference type="GO" id="GO:0005768">
    <property type="term" value="C:endosome"/>
    <property type="evidence" value="ECO:0007669"/>
    <property type="project" value="UniProtKB-ARBA"/>
</dbReference>
<dbReference type="InterPro" id="IPR036871">
    <property type="entry name" value="PX_dom_sf"/>
</dbReference>